<organism evidence="4 5">
    <name type="scientific">Porphyridium purpureum</name>
    <name type="common">Red alga</name>
    <name type="synonym">Porphyridium cruentum</name>
    <dbReference type="NCBI Taxonomy" id="35688"/>
    <lineage>
        <taxon>Eukaryota</taxon>
        <taxon>Rhodophyta</taxon>
        <taxon>Bangiophyceae</taxon>
        <taxon>Porphyridiales</taxon>
        <taxon>Porphyridiaceae</taxon>
        <taxon>Porphyridium</taxon>
    </lineage>
</organism>
<dbReference type="PANTHER" id="PTHR23355">
    <property type="entry name" value="RIBONUCLEASE"/>
    <property type="match status" value="1"/>
</dbReference>
<evidence type="ECO:0000256" key="2">
    <source>
        <dbReference type="SAM" id="MobiDB-lite"/>
    </source>
</evidence>
<comment type="similarity">
    <text evidence="1">Belongs to the RNR ribonuclease family.</text>
</comment>
<feature type="compositionally biased region" description="Polar residues" evidence="2">
    <location>
        <begin position="165"/>
        <end position="181"/>
    </location>
</feature>
<protein>
    <submittedName>
        <fullName evidence="4">DIS3-like exonuclease 2</fullName>
    </submittedName>
</protein>
<dbReference type="Pfam" id="PF00773">
    <property type="entry name" value="RNB"/>
    <property type="match status" value="1"/>
</dbReference>
<feature type="region of interest" description="Disordered" evidence="2">
    <location>
        <begin position="165"/>
        <end position="236"/>
    </location>
</feature>
<keyword evidence="4" id="KW-0540">Nuclease</keyword>
<feature type="region of interest" description="Disordered" evidence="2">
    <location>
        <begin position="274"/>
        <end position="308"/>
    </location>
</feature>
<feature type="compositionally biased region" description="Basic and acidic residues" evidence="2">
    <location>
        <begin position="135"/>
        <end position="144"/>
    </location>
</feature>
<dbReference type="GO" id="GO:0000932">
    <property type="term" value="C:P-body"/>
    <property type="evidence" value="ECO:0007669"/>
    <property type="project" value="TreeGrafter"/>
</dbReference>
<dbReference type="GO" id="GO:0000175">
    <property type="term" value="F:3'-5'-RNA exonuclease activity"/>
    <property type="evidence" value="ECO:0007669"/>
    <property type="project" value="TreeGrafter"/>
</dbReference>
<comment type="caution">
    <text evidence="4">The sequence shown here is derived from an EMBL/GenBank/DDBJ whole genome shotgun (WGS) entry which is preliminary data.</text>
</comment>
<sequence length="1193" mass="131963">MNKRRRSPGPTVWTVETGGVRVYRTWRYRVRRSASTQRSCVDLSSQACAGVNAAPKLRDAVCQTEPHRETEFKSRPVCATCETLCVMCLANERSVAAASSVAASRGPVNGSATGVARAGAGAAGKKVKQPTLRKPASDENHDEVVSATQTSTEIEAKAQSESFMFNFPDTQPPSSLSLREGTQTKKPKNSVTPGEAGEPLTRIEFSGKGKTSKRKTAKMQEKKNTPSSPVRSDAEVLERTASDGDIMGSEIASITANVESLALEEVELVQAEPALSKRSGKGRKKREPVQLESRKVQAPVKQSDEQRKVQNEITNTAASKIETTLAKVMKSRYRAYWSITEVDDHVAQKKLVTGPIRIFGRVGFVTDAESGRDIRLNGWQAMNRAFDGDVVAVLICSSADAPQSGPEVDEDDLDEDLAESLEQVHTESNGSFDAGDTLQVRSLDKVPRARLSGKVVRILRAVGRRLAIGSLRSRQNDDKKLQEDDSILFYPIEASMPIGVVPIRSLPKQLRQALQKSGLAVLSSRLFACVYTNWRETSLHPIARFMDDMGQAGDIRTETRAILLRNQIVAQPYDESKYAADLPTSEAEWHIPEDEISRRRDLRGIRIFSIDPKTARDLDDALSIARLPSGLFEVGIHIADVSYFVKPNSQLDKDAALRSTSVYLVHTVIPMLPRVLCQELCSLNPAKDRLCFSVLLQMDAEGRIQSSWFGRTVIRSCVKLAYEEAQDLIDGKVDLEWAAGVSIDAPHTLSAISEDVRALNEIARHMRRRRFEDGSVSLHSTELNFAVDRQTGLPTGFKTYVRRESNELVEEFMLCANRAVATFISKALSKYAILRRHEPPKLDLLDEFHEWCREYLQIGVDLDSSLHVQQSLAMLECTLAERDMAHVFQIAQLLLTKPMQNARYFCTGDLNNPALWGHYALAFDRYTHFTSPIRRYPDLIVHRLLQIAIEMHGPTGHVDPAKAAGFNLDLKKVKGIVANGNVSATAAECTMKSLSAKKAEEECKEVFLGILLDITPRIMVGIVMGIQKQAFTLFVPALGRQKTLREEDLKKFGVSCTTSLNKSSSQKSVELALRERNAAVCTWDIRSTDAKRMREELQQRVETVEIGRGRESDDGISASIPSGTSNAARLYVVCCKEEEIQDVSACDPPVVDARSTFVLQMFQKVLVLGSGQRTPHVAVNIALLLNTGVLGFP</sequence>
<dbReference type="InterPro" id="IPR012340">
    <property type="entry name" value="NA-bd_OB-fold"/>
</dbReference>
<dbReference type="Gene3D" id="2.40.50.690">
    <property type="match status" value="1"/>
</dbReference>
<reference evidence="5" key="1">
    <citation type="journal article" date="2019" name="Nat. Commun.">
        <title>Expansion of phycobilisome linker gene families in mesophilic red algae.</title>
        <authorList>
            <person name="Lee J."/>
            <person name="Kim D."/>
            <person name="Bhattacharya D."/>
            <person name="Yoon H.S."/>
        </authorList>
    </citation>
    <scope>NUCLEOTIDE SEQUENCE [LARGE SCALE GENOMIC DNA]</scope>
    <source>
        <strain evidence="5">CCMP 1328</strain>
    </source>
</reference>
<dbReference type="PROSITE" id="PS01175">
    <property type="entry name" value="RIBONUCLEASE_II"/>
    <property type="match status" value="1"/>
</dbReference>
<accession>A0A5J4Z6N8</accession>
<dbReference type="OrthoDB" id="372421at2759"/>
<dbReference type="OMA" id="MCLANER"/>
<gene>
    <name evidence="4" type="ORF">FVE85_6570</name>
</gene>
<dbReference type="Gene3D" id="2.40.50.700">
    <property type="match status" value="1"/>
</dbReference>
<dbReference type="AlphaFoldDB" id="A0A5J4Z6N8"/>
<evidence type="ECO:0000256" key="1">
    <source>
        <dbReference type="RuleBase" id="RU003901"/>
    </source>
</evidence>
<dbReference type="GO" id="GO:0006402">
    <property type="term" value="P:mRNA catabolic process"/>
    <property type="evidence" value="ECO:0007669"/>
    <property type="project" value="TreeGrafter"/>
</dbReference>
<keyword evidence="4" id="KW-0378">Hydrolase</keyword>
<dbReference type="InterPro" id="IPR022966">
    <property type="entry name" value="RNase_II/R_CS"/>
</dbReference>
<name>A0A5J4Z6N8_PORPP</name>
<dbReference type="Proteomes" id="UP000324585">
    <property type="component" value="Unassembled WGS sequence"/>
</dbReference>
<dbReference type="SUPFAM" id="SSF50249">
    <property type="entry name" value="Nucleic acid-binding proteins"/>
    <property type="match status" value="2"/>
</dbReference>
<feature type="region of interest" description="Disordered" evidence="2">
    <location>
        <begin position="121"/>
        <end position="151"/>
    </location>
</feature>
<dbReference type="EMBL" id="VRMN01000001">
    <property type="protein sequence ID" value="KAA8498985.1"/>
    <property type="molecule type" value="Genomic_DNA"/>
</dbReference>
<evidence type="ECO:0000313" key="4">
    <source>
        <dbReference type="EMBL" id="KAA8498985.1"/>
    </source>
</evidence>
<dbReference type="Pfam" id="PF17849">
    <property type="entry name" value="OB_Dis3"/>
    <property type="match status" value="1"/>
</dbReference>
<evidence type="ECO:0000259" key="3">
    <source>
        <dbReference type="SMART" id="SM00955"/>
    </source>
</evidence>
<dbReference type="GO" id="GO:0003723">
    <property type="term" value="F:RNA binding"/>
    <property type="evidence" value="ECO:0007669"/>
    <property type="project" value="InterPro"/>
</dbReference>
<dbReference type="PANTHER" id="PTHR23355:SF9">
    <property type="entry name" value="DIS3-LIKE EXONUCLEASE 2"/>
    <property type="match status" value="1"/>
</dbReference>
<dbReference type="InterPro" id="IPR001900">
    <property type="entry name" value="RNase_II/R"/>
</dbReference>
<keyword evidence="4" id="KW-0269">Exonuclease</keyword>
<proteinExistence type="inferred from homology"/>
<dbReference type="SMART" id="SM00955">
    <property type="entry name" value="RNB"/>
    <property type="match status" value="1"/>
</dbReference>
<dbReference type="InterPro" id="IPR041505">
    <property type="entry name" value="Dis3_CSD2"/>
</dbReference>
<dbReference type="InterPro" id="IPR050180">
    <property type="entry name" value="RNR_Ribonuclease"/>
</dbReference>
<evidence type="ECO:0000313" key="5">
    <source>
        <dbReference type="Proteomes" id="UP000324585"/>
    </source>
</evidence>
<keyword evidence="5" id="KW-1185">Reference proteome</keyword>
<feature type="domain" description="RNB" evidence="3">
    <location>
        <begin position="599"/>
        <end position="951"/>
    </location>
</feature>